<feature type="region of interest" description="Disordered" evidence="1">
    <location>
        <begin position="281"/>
        <end position="300"/>
    </location>
</feature>
<organism evidence="2 3">
    <name type="scientific">Trypanosoma rangeli</name>
    <dbReference type="NCBI Taxonomy" id="5698"/>
    <lineage>
        <taxon>Eukaryota</taxon>
        <taxon>Discoba</taxon>
        <taxon>Euglenozoa</taxon>
        <taxon>Kinetoplastea</taxon>
        <taxon>Metakinetoplastina</taxon>
        <taxon>Trypanosomatida</taxon>
        <taxon>Trypanosomatidae</taxon>
        <taxon>Trypanosoma</taxon>
        <taxon>Herpetosoma</taxon>
    </lineage>
</organism>
<feature type="region of interest" description="Disordered" evidence="1">
    <location>
        <begin position="49"/>
        <end position="75"/>
    </location>
</feature>
<dbReference type="EMBL" id="MKGL01000102">
    <property type="protein sequence ID" value="RNF06724.1"/>
    <property type="molecule type" value="Genomic_DNA"/>
</dbReference>
<dbReference type="OMA" id="MRATHGR"/>
<evidence type="ECO:0000313" key="2">
    <source>
        <dbReference type="EMBL" id="RNF06724.1"/>
    </source>
</evidence>
<dbReference type="AlphaFoldDB" id="A0A3R7KFD2"/>
<dbReference type="RefSeq" id="XP_029239413.1">
    <property type="nucleotide sequence ID" value="XM_029380700.1"/>
</dbReference>
<accession>A0A3R7KFD2</accession>
<protein>
    <submittedName>
        <fullName evidence="2">Uncharacterized protein</fullName>
    </submittedName>
</protein>
<evidence type="ECO:0000256" key="1">
    <source>
        <dbReference type="SAM" id="MobiDB-lite"/>
    </source>
</evidence>
<reference evidence="2 3" key="1">
    <citation type="journal article" date="2018" name="BMC Genomics">
        <title>Genomic comparison of Trypanosoma conorhini and Trypanosoma rangeli to Trypanosoma cruzi strains of high and low virulence.</title>
        <authorList>
            <person name="Bradwell K.R."/>
            <person name="Koparde V.N."/>
            <person name="Matveyev A.V."/>
            <person name="Serrano M.G."/>
            <person name="Alves J.M."/>
            <person name="Parikh H."/>
            <person name="Huang B."/>
            <person name="Lee V."/>
            <person name="Espinosa-Alvarez O."/>
            <person name="Ortiz P.A."/>
            <person name="Costa-Martins A.G."/>
            <person name="Teixeira M.M."/>
            <person name="Buck G.A."/>
        </authorList>
    </citation>
    <scope>NUCLEOTIDE SEQUENCE [LARGE SCALE GENOMIC DNA]</scope>
    <source>
        <strain evidence="2 3">AM80</strain>
    </source>
</reference>
<dbReference type="Proteomes" id="UP000283634">
    <property type="component" value="Unassembled WGS sequence"/>
</dbReference>
<dbReference type="OrthoDB" id="247774at2759"/>
<gene>
    <name evidence="2" type="ORF">TraAM80_03747</name>
</gene>
<comment type="caution">
    <text evidence="2">The sequence shown here is derived from an EMBL/GenBank/DDBJ whole genome shotgun (WGS) entry which is preliminary data.</text>
</comment>
<feature type="compositionally biased region" description="Low complexity" evidence="1">
    <location>
        <begin position="64"/>
        <end position="75"/>
    </location>
</feature>
<evidence type="ECO:0000313" key="3">
    <source>
        <dbReference type="Proteomes" id="UP000283634"/>
    </source>
</evidence>
<keyword evidence="3" id="KW-1185">Reference proteome</keyword>
<sequence length="370" mass="42252">MQRPMSEEDTLADDLPPSIAVQYRILRKLLPGPSAKCHQAVSVMDPAVRRRAPARSTRRESTRRCSSTGPAKSSTASALSSLCLGNDHWSDDAKVKTLREIELGGPIFDQLLEMRATHGRIEAAFGDRWRDTWRTFAEFESMHRCLIETMAGWFFEAFSLLLFDGVFRQLGEQTQRATVAEKRVNELERNTEELWKYNGMLEDRHGQSLRMRQLEEDDMRRDNEEVRRTLEVCQEELCESRQVIAALGRKLREAEAASKAPLHALTEEFEKLKAQYRDLVDAHGHTPPTTGEEAEERGLADVGEDRASVVLLRRQVKELQHQLSLRDTDVGLLQQQLGELRELVREFGVSQAKVHTLEQRLKLAMGSHPQ</sequence>
<proteinExistence type="predicted"/>
<dbReference type="GeneID" id="40327680"/>
<name>A0A3R7KFD2_TRYRA</name>